<comment type="subcellular location">
    <subcellularLocation>
        <location evidence="1">Cytoplasm</location>
        <location evidence="1">Cytoskeleton</location>
        <location evidence="1">Microtubule organizing center</location>
        <location evidence="1">Centrosome</location>
    </subcellularLocation>
</comment>
<protein>
    <submittedName>
        <fullName evidence="10">Pericentrin-like isoform X2</fullName>
    </submittedName>
</protein>
<keyword evidence="9" id="KW-1185">Reference proteome</keyword>
<dbReference type="GO" id="GO:0005737">
    <property type="term" value="C:cytoplasm"/>
    <property type="evidence" value="ECO:0007669"/>
    <property type="project" value="UniProtKB-ARBA"/>
</dbReference>
<dbReference type="Proteomes" id="UP000245341">
    <property type="component" value="Unplaced"/>
</dbReference>
<organism evidence="9 10">
    <name type="scientific">Leptonychotes weddellii</name>
    <name type="common">Weddell seal</name>
    <name type="synonym">Otaria weddellii</name>
    <dbReference type="NCBI Taxonomy" id="9713"/>
    <lineage>
        <taxon>Eukaryota</taxon>
        <taxon>Metazoa</taxon>
        <taxon>Chordata</taxon>
        <taxon>Craniata</taxon>
        <taxon>Vertebrata</taxon>
        <taxon>Euteleostomi</taxon>
        <taxon>Mammalia</taxon>
        <taxon>Eutheria</taxon>
        <taxon>Laurasiatheria</taxon>
        <taxon>Carnivora</taxon>
        <taxon>Caniformia</taxon>
        <taxon>Pinnipedia</taxon>
        <taxon>Phocidae</taxon>
        <taxon>Monachinae</taxon>
        <taxon>Lobodontini</taxon>
        <taxon>Leptonychotes</taxon>
    </lineage>
</organism>
<dbReference type="Pfam" id="PF10495">
    <property type="entry name" value="PACT_coil_coil"/>
    <property type="match status" value="1"/>
</dbReference>
<feature type="region of interest" description="Disordered" evidence="7">
    <location>
        <begin position="103"/>
        <end position="125"/>
    </location>
</feature>
<keyword evidence="5" id="KW-0206">Cytoskeleton</keyword>
<evidence type="ECO:0000256" key="7">
    <source>
        <dbReference type="SAM" id="MobiDB-lite"/>
    </source>
</evidence>
<feature type="compositionally biased region" description="Basic and acidic residues" evidence="7">
    <location>
        <begin position="301"/>
        <end position="314"/>
    </location>
</feature>
<gene>
    <name evidence="10" type="primary">LOC102736734</name>
</gene>
<dbReference type="AlphaFoldDB" id="A0A7F8Q1K1"/>
<feature type="region of interest" description="Disordered" evidence="7">
    <location>
        <begin position="235"/>
        <end position="339"/>
    </location>
</feature>
<reference evidence="10" key="1">
    <citation type="submission" date="2025-08" db="UniProtKB">
        <authorList>
            <consortium name="RefSeq"/>
        </authorList>
    </citation>
    <scope>IDENTIFICATION</scope>
    <source>
        <tissue evidence="10">Liver</tissue>
    </source>
</reference>
<proteinExistence type="predicted"/>
<evidence type="ECO:0000256" key="6">
    <source>
        <dbReference type="SAM" id="Coils"/>
    </source>
</evidence>
<evidence type="ECO:0000259" key="8">
    <source>
        <dbReference type="Pfam" id="PF10495"/>
    </source>
</evidence>
<evidence type="ECO:0000256" key="5">
    <source>
        <dbReference type="ARBA" id="ARBA00023212"/>
    </source>
</evidence>
<dbReference type="GO" id="GO:0060090">
    <property type="term" value="F:molecular adaptor activity"/>
    <property type="evidence" value="ECO:0007669"/>
    <property type="project" value="InterPro"/>
</dbReference>
<dbReference type="PANTHER" id="PTHR44981:SF3">
    <property type="entry name" value="PERICENTRIN"/>
    <property type="match status" value="1"/>
</dbReference>
<accession>A0A7F8Q1K1</accession>
<keyword evidence="2" id="KW-0963">Cytoplasm</keyword>
<keyword evidence="3" id="KW-0597">Phosphoprotein</keyword>
<evidence type="ECO:0000256" key="4">
    <source>
        <dbReference type="ARBA" id="ARBA00023054"/>
    </source>
</evidence>
<dbReference type="GO" id="GO:0005813">
    <property type="term" value="C:centrosome"/>
    <property type="evidence" value="ECO:0007669"/>
    <property type="project" value="UniProtKB-SubCell"/>
</dbReference>
<keyword evidence="4 6" id="KW-0175">Coiled coil</keyword>
<dbReference type="GeneID" id="102736734"/>
<dbReference type="InterPro" id="IPR019528">
    <property type="entry name" value="PACT_domain"/>
</dbReference>
<sequence length="339" mass="37513">MVDRTISDWTSSSEKAVSSLLRTLEELKSDLSAPSSSQVTAELQTQLVDVLLKDNDSLTRALRTVTQEKADLRRAVSQLEASLKQHLLKRGVWTRPDKSAWKQDGAVSQSSAGQPDPAVPAPAAREEGNTCGVHMEKLYLHYLRAESFRKALIYQKKYLLLLIGGFQDSEQETLSMIAHLGVFPSKADKKITTSRPFTKFRTAVRVVIAILRLRFLVKKWQEVNRKGAVVAGRAPRPAVAGEGFPAPRQQPAPKTSTSPPARDASSSHARDRGPKASPCRRERSTPSPHSRSERSLTASQDPEHSLTEYIHHLEMIQQRLGGAPPDSASKKSCRQKITQ</sequence>
<feature type="coiled-coil region" evidence="6">
    <location>
        <begin position="55"/>
        <end position="89"/>
    </location>
</feature>
<evidence type="ECO:0000313" key="9">
    <source>
        <dbReference type="Proteomes" id="UP000245341"/>
    </source>
</evidence>
<name>A0A7F8Q1K1_LEPWE</name>
<feature type="compositionally biased region" description="Basic and acidic residues" evidence="7">
    <location>
        <begin position="268"/>
        <end position="294"/>
    </location>
</feature>
<evidence type="ECO:0000256" key="2">
    <source>
        <dbReference type="ARBA" id="ARBA00022490"/>
    </source>
</evidence>
<feature type="compositionally biased region" description="Polar residues" evidence="7">
    <location>
        <begin position="252"/>
        <end position="267"/>
    </location>
</feature>
<dbReference type="InterPro" id="IPR028745">
    <property type="entry name" value="AKAP9/Pericentrin"/>
</dbReference>
<evidence type="ECO:0000256" key="3">
    <source>
        <dbReference type="ARBA" id="ARBA00022553"/>
    </source>
</evidence>
<dbReference type="GO" id="GO:0007165">
    <property type="term" value="P:signal transduction"/>
    <property type="evidence" value="ECO:0007669"/>
    <property type="project" value="InterPro"/>
</dbReference>
<dbReference type="PANTHER" id="PTHR44981">
    <property type="entry name" value="PERICENTRIN-LIKE PROTEIN, ISOFORM F"/>
    <property type="match status" value="1"/>
</dbReference>
<feature type="domain" description="Pericentrin/AKAP-450 centrosomal targeting" evidence="8">
    <location>
        <begin position="142"/>
        <end position="220"/>
    </location>
</feature>
<evidence type="ECO:0000256" key="1">
    <source>
        <dbReference type="ARBA" id="ARBA00004300"/>
    </source>
</evidence>
<dbReference type="RefSeq" id="XP_030875165.1">
    <property type="nucleotide sequence ID" value="XM_031019305.1"/>
</dbReference>
<evidence type="ECO:0000313" key="10">
    <source>
        <dbReference type="RefSeq" id="XP_030875165.1"/>
    </source>
</evidence>